<keyword evidence="6" id="KW-1185">Reference proteome</keyword>
<accession>A0A1Q9CBL2</accession>
<evidence type="ECO:0000256" key="2">
    <source>
        <dbReference type="ARBA" id="ARBA00023043"/>
    </source>
</evidence>
<dbReference type="InterPro" id="IPR050745">
    <property type="entry name" value="Multifunctional_regulatory"/>
</dbReference>
<dbReference type="PROSITE" id="PS50088">
    <property type="entry name" value="ANK_REPEAT"/>
    <property type="match status" value="1"/>
</dbReference>
<feature type="repeat" description="ANK" evidence="3">
    <location>
        <begin position="253"/>
        <end position="287"/>
    </location>
</feature>
<sequence length="372" mass="38913">MGAGAIYGFIEADAGQRVVAFCGPCTATRLATASSGFLPGLSFENLRAASAQLAWTREPAMAPGLLDQEALKEAVTTAAPQLLPADGSWLRYFCWMTAGHALEGVDRLVSEAARPESADLAAAASVWAAALGREALADFLERLSARCEASQMSAALRPALRIRRAGRERETDEEQLFTHIFDGHVAGVIFDLAAGADAEAPGPAIHRGDVGCCRWTPLAAAAEISGRRKQGAVIAGLLLAAKANVDRKCPGPCGWTPLMRAAGCGASAATTLQLLMRAGADVRIRHENGNTALEMGDKATARIIREARDTRTLAAELALQATPVDRQSDPRGRVPRLATGSRNALALAHAGRAATSKATPKASGRGYPKTTT</sequence>
<reference evidence="5 6" key="1">
    <citation type="submission" date="2016-02" db="EMBL/GenBank/DDBJ databases">
        <title>Genome analysis of coral dinoflagellate symbionts highlights evolutionary adaptations to a symbiotic lifestyle.</title>
        <authorList>
            <person name="Aranda M."/>
            <person name="Li Y."/>
            <person name="Liew Y.J."/>
            <person name="Baumgarten S."/>
            <person name="Simakov O."/>
            <person name="Wilson M."/>
            <person name="Piel J."/>
            <person name="Ashoor H."/>
            <person name="Bougouffa S."/>
            <person name="Bajic V.B."/>
            <person name="Ryu T."/>
            <person name="Ravasi T."/>
            <person name="Bayer T."/>
            <person name="Micklem G."/>
            <person name="Kim H."/>
            <person name="Bhak J."/>
            <person name="Lajeunesse T.C."/>
            <person name="Voolstra C.R."/>
        </authorList>
    </citation>
    <scope>NUCLEOTIDE SEQUENCE [LARGE SCALE GENOMIC DNA]</scope>
    <source>
        <strain evidence="5 6">CCMP2467</strain>
    </source>
</reference>
<proteinExistence type="predicted"/>
<comment type="caution">
    <text evidence="5">The sequence shown here is derived from an EMBL/GenBank/DDBJ whole genome shotgun (WGS) entry which is preliminary data.</text>
</comment>
<dbReference type="Gene3D" id="1.25.40.20">
    <property type="entry name" value="Ankyrin repeat-containing domain"/>
    <property type="match status" value="1"/>
</dbReference>
<evidence type="ECO:0000313" key="6">
    <source>
        <dbReference type="Proteomes" id="UP000186817"/>
    </source>
</evidence>
<dbReference type="AlphaFoldDB" id="A0A1Q9CBL2"/>
<dbReference type="Proteomes" id="UP000186817">
    <property type="component" value="Unassembled WGS sequence"/>
</dbReference>
<evidence type="ECO:0000313" key="5">
    <source>
        <dbReference type="EMBL" id="OLP80320.1"/>
    </source>
</evidence>
<dbReference type="EMBL" id="LSRX01001389">
    <property type="protein sequence ID" value="OLP80320.1"/>
    <property type="molecule type" value="Genomic_DNA"/>
</dbReference>
<keyword evidence="1" id="KW-0677">Repeat</keyword>
<dbReference type="SUPFAM" id="SSF48403">
    <property type="entry name" value="Ankyrin repeat"/>
    <property type="match status" value="1"/>
</dbReference>
<dbReference type="OrthoDB" id="430623at2759"/>
<gene>
    <name evidence="5" type="ORF">AK812_SmicGene39293</name>
</gene>
<dbReference type="InterPro" id="IPR002110">
    <property type="entry name" value="Ankyrin_rpt"/>
</dbReference>
<evidence type="ECO:0000256" key="4">
    <source>
        <dbReference type="SAM" id="MobiDB-lite"/>
    </source>
</evidence>
<protein>
    <submittedName>
        <fullName evidence="5">Uncharacterized protein</fullName>
    </submittedName>
</protein>
<dbReference type="Pfam" id="PF00023">
    <property type="entry name" value="Ank"/>
    <property type="match status" value="1"/>
</dbReference>
<keyword evidence="2 3" id="KW-0040">ANK repeat</keyword>
<dbReference type="InterPro" id="IPR036770">
    <property type="entry name" value="Ankyrin_rpt-contain_sf"/>
</dbReference>
<dbReference type="PANTHER" id="PTHR24189:SF50">
    <property type="entry name" value="ANKYRIN REPEAT AND SOCS BOX PROTEIN 2"/>
    <property type="match status" value="1"/>
</dbReference>
<organism evidence="5 6">
    <name type="scientific">Symbiodinium microadriaticum</name>
    <name type="common">Dinoflagellate</name>
    <name type="synonym">Zooxanthella microadriatica</name>
    <dbReference type="NCBI Taxonomy" id="2951"/>
    <lineage>
        <taxon>Eukaryota</taxon>
        <taxon>Sar</taxon>
        <taxon>Alveolata</taxon>
        <taxon>Dinophyceae</taxon>
        <taxon>Suessiales</taxon>
        <taxon>Symbiodiniaceae</taxon>
        <taxon>Symbiodinium</taxon>
    </lineage>
</organism>
<name>A0A1Q9CBL2_SYMMI</name>
<evidence type="ECO:0000256" key="3">
    <source>
        <dbReference type="PROSITE-ProRule" id="PRU00023"/>
    </source>
</evidence>
<dbReference type="PANTHER" id="PTHR24189">
    <property type="entry name" value="MYOTROPHIN"/>
    <property type="match status" value="1"/>
</dbReference>
<feature type="compositionally biased region" description="Low complexity" evidence="4">
    <location>
        <begin position="344"/>
        <end position="354"/>
    </location>
</feature>
<evidence type="ECO:0000256" key="1">
    <source>
        <dbReference type="ARBA" id="ARBA00022737"/>
    </source>
</evidence>
<feature type="region of interest" description="Disordered" evidence="4">
    <location>
        <begin position="321"/>
        <end position="372"/>
    </location>
</feature>